<dbReference type="GO" id="GO:1901907">
    <property type="term" value="P:diadenosine pentaphosphate catabolic process"/>
    <property type="evidence" value="ECO:0007669"/>
    <property type="project" value="TreeGrafter"/>
</dbReference>
<accession>A0A6G3MKC8</accession>
<dbReference type="InterPro" id="IPR015797">
    <property type="entry name" value="NUDIX_hydrolase-like_dom_sf"/>
</dbReference>
<dbReference type="Gene3D" id="3.90.79.10">
    <property type="entry name" value="Nucleoside Triphosphate Pyrophosphohydrolase"/>
    <property type="match status" value="1"/>
</dbReference>
<dbReference type="GO" id="GO:1901911">
    <property type="term" value="P:adenosine 5'-(hexahydrogen pentaphosphate) catabolic process"/>
    <property type="evidence" value="ECO:0007669"/>
    <property type="project" value="TreeGrafter"/>
</dbReference>
<name>A0A6G3MKC8_HENSL</name>
<dbReference type="GO" id="GO:0000298">
    <property type="term" value="F:endopolyphosphatase activity"/>
    <property type="evidence" value="ECO:0007669"/>
    <property type="project" value="TreeGrafter"/>
</dbReference>
<dbReference type="GO" id="GO:0005634">
    <property type="term" value="C:nucleus"/>
    <property type="evidence" value="ECO:0007669"/>
    <property type="project" value="TreeGrafter"/>
</dbReference>
<dbReference type="InterPro" id="IPR020084">
    <property type="entry name" value="NUDIX_hydrolase_CS"/>
</dbReference>
<dbReference type="GO" id="GO:0034431">
    <property type="term" value="F:bis(5'-adenosyl)-hexaphosphatase activity"/>
    <property type="evidence" value="ECO:0007669"/>
    <property type="project" value="TreeGrafter"/>
</dbReference>
<dbReference type="EMBL" id="GHBP01009073">
    <property type="protein sequence ID" value="NDJ94495.1"/>
    <property type="molecule type" value="Transcribed_RNA"/>
</dbReference>
<keyword evidence="2 4" id="KW-0378">Hydrolase</keyword>
<evidence type="ECO:0000256" key="2">
    <source>
        <dbReference type="ARBA" id="ARBA00022801"/>
    </source>
</evidence>
<dbReference type="PROSITE" id="PS00893">
    <property type="entry name" value="NUDIX_BOX"/>
    <property type="match status" value="1"/>
</dbReference>
<reference evidence="4" key="1">
    <citation type="submission" date="2018-11" db="EMBL/GenBank/DDBJ databases">
        <title>Henneguya salminicola genome and transcriptome.</title>
        <authorList>
            <person name="Yahalomi D."/>
            <person name="Atkinson S.D."/>
            <person name="Neuhof M."/>
            <person name="Chang E.S."/>
            <person name="Philippe H."/>
            <person name="Cartwright P."/>
            <person name="Bartholomew J.L."/>
            <person name="Huchon D."/>
        </authorList>
    </citation>
    <scope>NUCLEOTIDE SEQUENCE</scope>
    <source>
        <strain evidence="4">Hz1</strain>
        <tissue evidence="4">Whole</tissue>
    </source>
</reference>
<evidence type="ECO:0000313" key="4">
    <source>
        <dbReference type="EMBL" id="NDJ94495.1"/>
    </source>
</evidence>
<dbReference type="GO" id="GO:0005737">
    <property type="term" value="C:cytoplasm"/>
    <property type="evidence" value="ECO:0007669"/>
    <property type="project" value="TreeGrafter"/>
</dbReference>
<keyword evidence="1" id="KW-0479">Metal-binding</keyword>
<evidence type="ECO:0000256" key="1">
    <source>
        <dbReference type="ARBA" id="ARBA00022723"/>
    </source>
</evidence>
<dbReference type="InterPro" id="IPR000086">
    <property type="entry name" value="NUDIX_hydrolase_dom"/>
</dbReference>
<dbReference type="GO" id="GO:0071543">
    <property type="term" value="P:diphosphoinositol polyphosphate metabolic process"/>
    <property type="evidence" value="ECO:0007669"/>
    <property type="project" value="TreeGrafter"/>
</dbReference>
<protein>
    <submittedName>
        <fullName evidence="4">Diphosphoinositol polyphosphate phosphohydrolase 1 (Trinotate prediction)</fullName>
    </submittedName>
</protein>
<dbReference type="GO" id="GO:0034432">
    <property type="term" value="F:bis(5'-adenosyl)-pentaphosphatase activity"/>
    <property type="evidence" value="ECO:0007669"/>
    <property type="project" value="TreeGrafter"/>
</dbReference>
<dbReference type="AlphaFoldDB" id="A0A6G3MKC8"/>
<dbReference type="GO" id="GO:0046872">
    <property type="term" value="F:metal ion binding"/>
    <property type="evidence" value="ECO:0007669"/>
    <property type="project" value="UniProtKB-KW"/>
</dbReference>
<dbReference type="PANTHER" id="PTHR12629">
    <property type="entry name" value="DIPHOSPHOINOSITOL POLYPHOSPHATE PHOSPHOHYDROLASE"/>
    <property type="match status" value="1"/>
</dbReference>
<dbReference type="PROSITE" id="PS51462">
    <property type="entry name" value="NUDIX"/>
    <property type="match status" value="1"/>
</dbReference>
<organism evidence="4">
    <name type="scientific">Henneguya salminicola</name>
    <name type="common">Myxosporean</name>
    <dbReference type="NCBI Taxonomy" id="69463"/>
    <lineage>
        <taxon>Eukaryota</taxon>
        <taxon>Metazoa</taxon>
        <taxon>Cnidaria</taxon>
        <taxon>Myxozoa</taxon>
        <taxon>Myxosporea</taxon>
        <taxon>Bivalvulida</taxon>
        <taxon>Platysporina</taxon>
        <taxon>Myxobolidae</taxon>
        <taxon>Henneguya</taxon>
    </lineage>
</organism>
<sequence>MEINTKNTSIRTYDDEGFRLRAGCICYKKCSEKMLVLLVCYHSADKWILPAGGIDPGEPPNVAAERETIEEAGVCGTLGDLLEVLTVSKCLSFQNSTRNTRTHIYSLQVTEIIHEKYWKESISLITY</sequence>
<proteinExistence type="predicted"/>
<dbReference type="GO" id="GO:0008486">
    <property type="term" value="F:diphosphoinositol-polyphosphate diphosphatase activity"/>
    <property type="evidence" value="ECO:0007669"/>
    <property type="project" value="TreeGrafter"/>
</dbReference>
<dbReference type="SUPFAM" id="SSF55811">
    <property type="entry name" value="Nudix"/>
    <property type="match status" value="1"/>
</dbReference>
<dbReference type="Pfam" id="PF00293">
    <property type="entry name" value="NUDIX"/>
    <property type="match status" value="1"/>
</dbReference>
<feature type="domain" description="Nudix hydrolase" evidence="3">
    <location>
        <begin position="17"/>
        <end position="127"/>
    </location>
</feature>
<dbReference type="PANTHER" id="PTHR12629:SF0">
    <property type="entry name" value="DIPHOSPHOINOSITOL-POLYPHOSPHATE DIPHOSPHATASE"/>
    <property type="match status" value="1"/>
</dbReference>
<dbReference type="GO" id="GO:1901909">
    <property type="term" value="P:diadenosine hexaphosphate catabolic process"/>
    <property type="evidence" value="ECO:0007669"/>
    <property type="project" value="TreeGrafter"/>
</dbReference>
<evidence type="ECO:0000259" key="3">
    <source>
        <dbReference type="PROSITE" id="PS51462"/>
    </source>
</evidence>